<reference evidence="16" key="1">
    <citation type="submission" date="2022-06" db="EMBL/GenBank/DDBJ databases">
        <title>Draft genome sequences of Leminorella grimontii str. JCM5902.</title>
        <authorList>
            <person name="Wakabayashi Y."/>
            <person name="Kojima K."/>
        </authorList>
    </citation>
    <scope>NUCLEOTIDE SEQUENCE</scope>
    <source>
        <strain evidence="16">JCM 5902</strain>
    </source>
</reference>
<dbReference type="InterPro" id="IPR018513">
    <property type="entry name" value="Cell_synthase_bac"/>
</dbReference>
<feature type="signal peptide" evidence="15">
    <location>
        <begin position="1"/>
        <end position="33"/>
    </location>
</feature>
<dbReference type="NCBIfam" id="NF008323">
    <property type="entry name" value="PRK11114.1-1"/>
    <property type="match status" value="1"/>
</dbReference>
<comment type="function">
    <text evidence="1 15">Binds the cellulose synthase activator, bis-(3'-5') cyclic diguanylic acid (c-di-GMP).</text>
</comment>
<protein>
    <recommendedName>
        <fullName evidence="6 15">Cyclic di-GMP-binding protein</fullName>
    </recommendedName>
    <alternativeName>
        <fullName evidence="14 15">Cellulose synthase regulatory subunit</fullName>
    </alternativeName>
</protein>
<proteinExistence type="inferred from homology"/>
<dbReference type="PANTHER" id="PTHR39083:SF1">
    <property type="entry name" value="CYCLIC DI-GMP-BINDING PROTEIN"/>
    <property type="match status" value="1"/>
</dbReference>
<evidence type="ECO:0000256" key="1">
    <source>
        <dbReference type="ARBA" id="ARBA00002057"/>
    </source>
</evidence>
<dbReference type="GO" id="GO:0006011">
    <property type="term" value="P:UDP-alpha-D-glucose metabolic process"/>
    <property type="evidence" value="ECO:0007669"/>
    <property type="project" value="InterPro"/>
</dbReference>
<evidence type="ECO:0000256" key="2">
    <source>
        <dbReference type="ARBA" id="ARBA00004377"/>
    </source>
</evidence>
<sequence length="781" mass="85894">MKTEKSTVKHSGLKGRRRLLGLMMLSLAGAVYADPVGVSTPSLEPSGEAMTAQVAPENAQPAAPVRSDTLSFKALAPEGSLVLRGVHNTSQMTFTVRSDEVVSQAILNLDYTVSPALLPLLSHIKVYLNDELMGVVAVNQESPGKRGTITLPLDARFISDFNRLRLELVGHYKDVCEDPTHSSIWIDVSKASSVALTYQKLDVKNDLSRFPEPFYDSRDFRPLTLPVVFGAEPDVEQQRAAAILTSWFGTKAQWRGQNFPVLFNQLPDSNAVVFATNDRRPDFLRDYPAVSAPTVEMISHPDNPYVKLLLVLGRDDNDLLLAAKGIAQGDPLFRGQSVTIDDVKQLAPRKPYDAPNWVNTDRPVRLGELTSYPEQLSVSGGRLSPIDLDMKLPPDLFLLRSQGVTLDLKYRYTPPAYVDDSRLNVSLNGRFLQAFPLKPYESKSLQVMHIPVIQGLLNAGEEVFIPAFQLGGNNRLRFDFDFVSNIGASTVDVCRTMTPVKHEAIVDEDSTVDFSGYRHYLAMPELKTFAQSGFPFSRMADLSDTLIVIPEKPSAAQLSLMLNVLGQIGSEVGYPALGVTLTASPDDKQYADKDVLLIGALPSAFEPEKKVEVLIEGAKSQLNRPERNRLDVRAVDIAQKPTEPTPQINAAVSSEGAIGAITGFQSPYNEQRSVVALMASGDRGFQLLDGAWRDSGKRAAMAGSVSIVRDSGVSSLRVGDTYYVGYLPWWDKLWYRLSNHPVLMAVMAALSVVLIAIMLWRGLRILSRRRLSGGERPGNEK</sequence>
<evidence type="ECO:0000256" key="4">
    <source>
        <dbReference type="ARBA" id="ARBA00010714"/>
    </source>
</evidence>
<evidence type="ECO:0000256" key="15">
    <source>
        <dbReference type="RuleBase" id="RU365021"/>
    </source>
</evidence>
<keyword evidence="12 15" id="KW-1133">Transmembrane helix</keyword>
<dbReference type="EMBL" id="BRLH01000003">
    <property type="protein sequence ID" value="GKX55629.1"/>
    <property type="molecule type" value="Genomic_DNA"/>
</dbReference>
<keyword evidence="15" id="KW-0732">Signal</keyword>
<comment type="similarity">
    <text evidence="4 15">Belongs to the AcsB/BcsB family.</text>
</comment>
<keyword evidence="8 15" id="KW-0997">Cell inner membrane</keyword>
<keyword evidence="11 15" id="KW-0135">Cellulose biosynthesis</keyword>
<keyword evidence="13 15" id="KW-0472">Membrane</keyword>
<evidence type="ECO:0000256" key="9">
    <source>
        <dbReference type="ARBA" id="ARBA00022636"/>
    </source>
</evidence>
<dbReference type="Gene3D" id="2.60.120.260">
    <property type="entry name" value="Galactose-binding domain-like"/>
    <property type="match status" value="2"/>
</dbReference>
<evidence type="ECO:0000313" key="17">
    <source>
        <dbReference type="Proteomes" id="UP001058124"/>
    </source>
</evidence>
<dbReference type="Proteomes" id="UP001058124">
    <property type="component" value="Unassembled WGS sequence"/>
</dbReference>
<evidence type="ECO:0000256" key="11">
    <source>
        <dbReference type="ARBA" id="ARBA00022916"/>
    </source>
</evidence>
<keyword evidence="10 15" id="KW-0812">Transmembrane</keyword>
<organism evidence="16 17">
    <name type="scientific">Leminorella grimontii</name>
    <dbReference type="NCBI Taxonomy" id="82981"/>
    <lineage>
        <taxon>Bacteria</taxon>
        <taxon>Pseudomonadati</taxon>
        <taxon>Pseudomonadota</taxon>
        <taxon>Gammaproteobacteria</taxon>
        <taxon>Enterobacterales</taxon>
        <taxon>Budviciaceae</taxon>
        <taxon>Leminorella</taxon>
    </lineage>
</organism>
<feature type="transmembrane region" description="Helical" evidence="15">
    <location>
        <begin position="742"/>
        <end position="760"/>
    </location>
</feature>
<evidence type="ECO:0000256" key="5">
    <source>
        <dbReference type="ARBA" id="ARBA00011437"/>
    </source>
</evidence>
<evidence type="ECO:0000256" key="6">
    <source>
        <dbReference type="ARBA" id="ARBA00021844"/>
    </source>
</evidence>
<evidence type="ECO:0000256" key="8">
    <source>
        <dbReference type="ARBA" id="ARBA00022519"/>
    </source>
</evidence>
<keyword evidence="7 15" id="KW-1003">Cell membrane</keyword>
<comment type="subunit">
    <text evidence="5 15">Tightly associated with the cellulose synthase catalytic subunit.</text>
</comment>
<comment type="caution">
    <text evidence="16">The sequence shown here is derived from an EMBL/GenBank/DDBJ whole genome shotgun (WGS) entry which is preliminary data.</text>
</comment>
<dbReference type="InterPro" id="IPR003920">
    <property type="entry name" value="Cell_synth_B"/>
</dbReference>
<dbReference type="GO" id="GO:0005886">
    <property type="term" value="C:plasma membrane"/>
    <property type="evidence" value="ECO:0007669"/>
    <property type="project" value="UniProtKB-SubCell"/>
</dbReference>
<comment type="pathway">
    <text evidence="3 15">Glycan metabolism; bacterial cellulose biosynthesis.</text>
</comment>
<evidence type="ECO:0000256" key="10">
    <source>
        <dbReference type="ARBA" id="ARBA00022692"/>
    </source>
</evidence>
<dbReference type="AlphaFoldDB" id="A0AAV5N1P6"/>
<keyword evidence="9 15" id="KW-0973">c-di-GMP</keyword>
<dbReference type="PANTHER" id="PTHR39083">
    <property type="entry name" value="CYCLIC DI-GMP-BINDING PROTEIN"/>
    <property type="match status" value="1"/>
</dbReference>
<dbReference type="PRINTS" id="PR01440">
    <property type="entry name" value="CELLSNTHASEB"/>
</dbReference>
<evidence type="ECO:0000313" key="16">
    <source>
        <dbReference type="EMBL" id="GKX55629.1"/>
    </source>
</evidence>
<evidence type="ECO:0000256" key="12">
    <source>
        <dbReference type="ARBA" id="ARBA00022989"/>
    </source>
</evidence>
<dbReference type="GO" id="GO:0030244">
    <property type="term" value="P:cellulose biosynthetic process"/>
    <property type="evidence" value="ECO:0007669"/>
    <property type="project" value="UniProtKB-KW"/>
</dbReference>
<evidence type="ECO:0000256" key="14">
    <source>
        <dbReference type="ARBA" id="ARBA00033444"/>
    </source>
</evidence>
<feature type="chain" id="PRO_5043101850" description="Cyclic di-GMP-binding protein" evidence="15">
    <location>
        <begin position="34"/>
        <end position="781"/>
    </location>
</feature>
<comment type="subcellular location">
    <subcellularLocation>
        <location evidence="2">Cell inner membrane</location>
        <topology evidence="2">Single-pass membrane protein</topology>
    </subcellularLocation>
</comment>
<dbReference type="RefSeq" id="WP_051155582.1">
    <property type="nucleotide sequence ID" value="NZ_BRLH01000003.1"/>
</dbReference>
<gene>
    <name evidence="16" type="primary">bcsB</name>
    <name evidence="16" type="ORF">SOASR030_17410</name>
</gene>
<accession>A0AAV5N1P6</accession>
<name>A0AAV5N1P6_9GAMM</name>
<dbReference type="NCBIfam" id="NF008325">
    <property type="entry name" value="PRK11114.1-3"/>
    <property type="match status" value="1"/>
</dbReference>
<evidence type="ECO:0000256" key="13">
    <source>
        <dbReference type="ARBA" id="ARBA00023136"/>
    </source>
</evidence>
<keyword evidence="17" id="KW-1185">Reference proteome</keyword>
<dbReference type="Pfam" id="PF03170">
    <property type="entry name" value="BcsB"/>
    <property type="match status" value="1"/>
</dbReference>
<evidence type="ECO:0000256" key="3">
    <source>
        <dbReference type="ARBA" id="ARBA00005186"/>
    </source>
</evidence>
<evidence type="ECO:0000256" key="7">
    <source>
        <dbReference type="ARBA" id="ARBA00022475"/>
    </source>
</evidence>